<dbReference type="AlphaFoldDB" id="A0AAR5Q2P9"/>
<dbReference type="InterPro" id="IPR011009">
    <property type="entry name" value="Kinase-like_dom_sf"/>
</dbReference>
<organism evidence="12 13">
    <name type="scientific">Dendroctonus ponderosae</name>
    <name type="common">Mountain pine beetle</name>
    <dbReference type="NCBI Taxonomy" id="77166"/>
    <lineage>
        <taxon>Eukaryota</taxon>
        <taxon>Metazoa</taxon>
        <taxon>Ecdysozoa</taxon>
        <taxon>Arthropoda</taxon>
        <taxon>Hexapoda</taxon>
        <taxon>Insecta</taxon>
        <taxon>Pterygota</taxon>
        <taxon>Neoptera</taxon>
        <taxon>Endopterygota</taxon>
        <taxon>Coleoptera</taxon>
        <taxon>Polyphaga</taxon>
        <taxon>Cucujiformia</taxon>
        <taxon>Curculionidae</taxon>
        <taxon>Scolytinae</taxon>
        <taxon>Dendroctonus</taxon>
    </lineage>
</organism>
<evidence type="ECO:0000313" key="13">
    <source>
        <dbReference type="Proteomes" id="UP000019118"/>
    </source>
</evidence>
<dbReference type="Proteomes" id="UP000019118">
    <property type="component" value="Unassembled WGS sequence"/>
</dbReference>
<evidence type="ECO:0000256" key="5">
    <source>
        <dbReference type="ARBA" id="ARBA00022840"/>
    </source>
</evidence>
<evidence type="ECO:0000256" key="2">
    <source>
        <dbReference type="ARBA" id="ARBA00022679"/>
    </source>
</evidence>
<dbReference type="Gene3D" id="1.10.510.10">
    <property type="entry name" value="Transferase(Phosphotransferase) domain 1"/>
    <property type="match status" value="2"/>
</dbReference>
<protein>
    <recommendedName>
        <fullName evidence="11">Protein kinase domain-containing protein</fullName>
    </recommendedName>
</protein>
<accession>A0AAR5Q2P9</accession>
<dbReference type="InterPro" id="IPR020635">
    <property type="entry name" value="Tyr_kinase_cat_dom"/>
</dbReference>
<dbReference type="InterPro" id="IPR000719">
    <property type="entry name" value="Prot_kinase_dom"/>
</dbReference>
<dbReference type="GO" id="GO:0048468">
    <property type="term" value="P:cell development"/>
    <property type="evidence" value="ECO:0007669"/>
    <property type="project" value="UniProtKB-ARBA"/>
</dbReference>
<dbReference type="GO" id="GO:0012505">
    <property type="term" value="C:endomembrane system"/>
    <property type="evidence" value="ECO:0007669"/>
    <property type="project" value="UniProtKB-SubCell"/>
</dbReference>
<dbReference type="CDD" id="cd00192">
    <property type="entry name" value="PTKc"/>
    <property type="match status" value="1"/>
</dbReference>
<dbReference type="FunFam" id="1.10.510.10:FF:001512">
    <property type="entry name" value="Receptor tyrosine-protein kinase erbB-2"/>
    <property type="match status" value="1"/>
</dbReference>
<dbReference type="PROSITE" id="PS00107">
    <property type="entry name" value="PROTEIN_KINASE_ATP"/>
    <property type="match status" value="1"/>
</dbReference>
<dbReference type="PANTHER" id="PTHR45807">
    <property type="entry name" value="TYROSINE-PROTEIN KINASE HOPSCOTCH"/>
    <property type="match status" value="1"/>
</dbReference>
<dbReference type="InterPro" id="IPR001245">
    <property type="entry name" value="Ser-Thr/Tyr_kinase_cat_dom"/>
</dbReference>
<dbReference type="PANTHER" id="PTHR45807:SF7">
    <property type="entry name" value="TYROSINE-PROTEIN KINASE HOPSCOTCH"/>
    <property type="match status" value="1"/>
</dbReference>
<keyword evidence="7" id="KW-0829">Tyrosine-protein kinase</keyword>
<dbReference type="SMART" id="SM00219">
    <property type="entry name" value="TyrKc"/>
    <property type="match status" value="2"/>
</dbReference>
<dbReference type="PROSITE" id="PS00109">
    <property type="entry name" value="PROTEIN_KINASE_TYR"/>
    <property type="match status" value="1"/>
</dbReference>
<evidence type="ECO:0000256" key="6">
    <source>
        <dbReference type="ARBA" id="ARBA00023136"/>
    </source>
</evidence>
<evidence type="ECO:0000256" key="1">
    <source>
        <dbReference type="ARBA" id="ARBA00004308"/>
    </source>
</evidence>
<dbReference type="InterPro" id="IPR008266">
    <property type="entry name" value="Tyr_kinase_AS"/>
</dbReference>
<dbReference type="GO" id="GO:0005829">
    <property type="term" value="C:cytosol"/>
    <property type="evidence" value="ECO:0007669"/>
    <property type="project" value="TreeGrafter"/>
</dbReference>
<dbReference type="InterPro" id="IPR051286">
    <property type="entry name" value="JAK"/>
</dbReference>
<proteinExistence type="predicted"/>
<keyword evidence="5 9" id="KW-0067">ATP-binding</keyword>
<reference evidence="12" key="2">
    <citation type="submission" date="2024-08" db="UniProtKB">
        <authorList>
            <consortium name="EnsemblMetazoa"/>
        </authorList>
    </citation>
    <scope>IDENTIFICATION</scope>
</reference>
<evidence type="ECO:0000256" key="7">
    <source>
        <dbReference type="ARBA" id="ARBA00023137"/>
    </source>
</evidence>
<keyword evidence="4" id="KW-0418">Kinase</keyword>
<dbReference type="GO" id="GO:0035556">
    <property type="term" value="P:intracellular signal transduction"/>
    <property type="evidence" value="ECO:0007669"/>
    <property type="project" value="TreeGrafter"/>
</dbReference>
<reference evidence="13" key="1">
    <citation type="journal article" date="2013" name="Genome Biol.">
        <title>Draft genome of the mountain pine beetle, Dendroctonus ponderosae Hopkins, a major forest pest.</title>
        <authorList>
            <person name="Keeling C.I."/>
            <person name="Yuen M.M."/>
            <person name="Liao N.Y."/>
            <person name="Docking T.R."/>
            <person name="Chan S.K."/>
            <person name="Taylor G.A."/>
            <person name="Palmquist D.L."/>
            <person name="Jackman S.D."/>
            <person name="Nguyen A."/>
            <person name="Li M."/>
            <person name="Henderson H."/>
            <person name="Janes J.K."/>
            <person name="Zhao Y."/>
            <person name="Pandoh P."/>
            <person name="Moore R."/>
            <person name="Sperling F.A."/>
            <person name="Huber D.P."/>
            <person name="Birol I."/>
            <person name="Jones S.J."/>
            <person name="Bohlmann J."/>
        </authorList>
    </citation>
    <scope>NUCLEOTIDE SEQUENCE</scope>
</reference>
<evidence type="ECO:0000256" key="10">
    <source>
        <dbReference type="SAM" id="MobiDB-lite"/>
    </source>
</evidence>
<dbReference type="PRINTS" id="PR00109">
    <property type="entry name" value="TYRKINASE"/>
</dbReference>
<comment type="catalytic activity">
    <reaction evidence="8">
        <text>L-tyrosyl-[protein] + ATP = O-phospho-L-tyrosyl-[protein] + ADP + H(+)</text>
        <dbReference type="Rhea" id="RHEA:10596"/>
        <dbReference type="Rhea" id="RHEA-COMP:10136"/>
        <dbReference type="Rhea" id="RHEA-COMP:20101"/>
        <dbReference type="ChEBI" id="CHEBI:15378"/>
        <dbReference type="ChEBI" id="CHEBI:30616"/>
        <dbReference type="ChEBI" id="CHEBI:46858"/>
        <dbReference type="ChEBI" id="CHEBI:61978"/>
        <dbReference type="ChEBI" id="CHEBI:456216"/>
        <dbReference type="EC" id="2.7.10.1"/>
    </reaction>
</comment>
<dbReference type="GO" id="GO:0051130">
    <property type="term" value="P:positive regulation of cellular component organization"/>
    <property type="evidence" value="ECO:0007669"/>
    <property type="project" value="UniProtKB-ARBA"/>
</dbReference>
<dbReference type="GO" id="GO:0019221">
    <property type="term" value="P:cytokine-mediated signaling pathway"/>
    <property type="evidence" value="ECO:0007669"/>
    <property type="project" value="TreeGrafter"/>
</dbReference>
<dbReference type="SUPFAM" id="SSF56112">
    <property type="entry name" value="Protein kinase-like (PK-like)"/>
    <property type="match status" value="2"/>
</dbReference>
<feature type="region of interest" description="Disordered" evidence="10">
    <location>
        <begin position="298"/>
        <end position="337"/>
    </location>
</feature>
<dbReference type="GO" id="GO:0005126">
    <property type="term" value="F:cytokine receptor binding"/>
    <property type="evidence" value="ECO:0007669"/>
    <property type="project" value="TreeGrafter"/>
</dbReference>
<evidence type="ECO:0000259" key="11">
    <source>
        <dbReference type="PROSITE" id="PS50011"/>
    </source>
</evidence>
<sequence length="651" mass="74987">MDGSRQLTHVFRGIWKARKGWKAHIALKFLNEDKQAEFLKEYMRGVGEWSFLNCPNLVRFFGVCFSMGSTAPLMEYCKLGRLDEYLKANKSNMKLFNLIEACVALALALWHLHENNMIHGRVRCRKLMVYQHNEKGFIVKLTDGGVNTPHVDEDIHWTAPECYITKDRRSPEADIWALATTFYEIFAWGEPIPTHRAASELMKWYENGNRLSKPIDCPEEVYNLMIQAWIPDPQLRKKTQELSRDMNQLAYQLFNDSHERAYELVTMPTRSVSAETIVSSMGSDDSPYETHIGVINVNFPPSADDTDSDSSQQRLLDSPEGEAISLTSSEETSRNAEEEKQRYLASFDKLNVEESPYVVKELQTIYPMDSRYNLCLGNRLGQGFYGDVCKGYIEDTENSKADRVEVAVKKLKPFAQKRFREDFEREISIMHTLRHPNVVQIFNVIRVPEILLVMELVPHGSLQSYLNFNKDNLAAMNLLKFACDIARGMEYLRQKHIVHRDLAARNILVVDHDNVKISDFGLAQVVDSNDYYMLRTLNRSLPIKWYAPESLTHGKFSTKSDVWSYGITVYEIYLFGKEPPFLGGINDQNNTQLQESMMAAITSGERYPCPEGCAQSVYVNVIRPCWEMDPHARPTFKELTERVMTEMFNSI</sequence>
<keyword evidence="2" id="KW-0808">Transferase</keyword>
<evidence type="ECO:0000313" key="12">
    <source>
        <dbReference type="EnsemblMetazoa" id="XP_019767504.1"/>
    </source>
</evidence>
<comment type="subcellular location">
    <subcellularLocation>
        <location evidence="1">Endomembrane system</location>
    </subcellularLocation>
</comment>
<dbReference type="Pfam" id="PF07714">
    <property type="entry name" value="PK_Tyr_Ser-Thr"/>
    <property type="match status" value="2"/>
</dbReference>
<keyword evidence="6" id="KW-0472">Membrane</keyword>
<keyword evidence="3 9" id="KW-0547">Nucleotide-binding</keyword>
<feature type="domain" description="Protein kinase" evidence="11">
    <location>
        <begin position="1"/>
        <end position="254"/>
    </location>
</feature>
<evidence type="ECO:0000256" key="8">
    <source>
        <dbReference type="ARBA" id="ARBA00051243"/>
    </source>
</evidence>
<dbReference type="GO" id="GO:0050793">
    <property type="term" value="P:regulation of developmental process"/>
    <property type="evidence" value="ECO:0007669"/>
    <property type="project" value="UniProtKB-ARBA"/>
</dbReference>
<dbReference type="GO" id="GO:0005524">
    <property type="term" value="F:ATP binding"/>
    <property type="evidence" value="ECO:0007669"/>
    <property type="project" value="UniProtKB-UniRule"/>
</dbReference>
<dbReference type="GO" id="GO:0004715">
    <property type="term" value="F:non-membrane spanning protein tyrosine kinase activity"/>
    <property type="evidence" value="ECO:0007669"/>
    <property type="project" value="TreeGrafter"/>
</dbReference>
<dbReference type="GO" id="GO:0030182">
    <property type="term" value="P:neuron differentiation"/>
    <property type="evidence" value="ECO:0007669"/>
    <property type="project" value="UniProtKB-ARBA"/>
</dbReference>
<dbReference type="PROSITE" id="PS50011">
    <property type="entry name" value="PROTEIN_KINASE_DOM"/>
    <property type="match status" value="2"/>
</dbReference>
<dbReference type="GO" id="GO:0004714">
    <property type="term" value="F:transmembrane receptor protein tyrosine kinase activity"/>
    <property type="evidence" value="ECO:0007669"/>
    <property type="project" value="UniProtKB-EC"/>
</dbReference>
<evidence type="ECO:0000256" key="9">
    <source>
        <dbReference type="PROSITE-ProRule" id="PRU10141"/>
    </source>
</evidence>
<keyword evidence="13" id="KW-1185">Reference proteome</keyword>
<evidence type="ECO:0000256" key="4">
    <source>
        <dbReference type="ARBA" id="ARBA00022777"/>
    </source>
</evidence>
<dbReference type="EnsemblMetazoa" id="XM_019911945.1">
    <property type="protein sequence ID" value="XP_019767504.1"/>
    <property type="gene ID" value="LOC109542640"/>
</dbReference>
<evidence type="ECO:0000256" key="3">
    <source>
        <dbReference type="ARBA" id="ARBA00022741"/>
    </source>
</evidence>
<feature type="domain" description="Protein kinase" evidence="11">
    <location>
        <begin position="374"/>
        <end position="648"/>
    </location>
</feature>
<feature type="compositionally biased region" description="Low complexity" evidence="10">
    <location>
        <begin position="309"/>
        <end position="318"/>
    </location>
</feature>
<dbReference type="GO" id="GO:0007259">
    <property type="term" value="P:cell surface receptor signaling pathway via JAK-STAT"/>
    <property type="evidence" value="ECO:0007669"/>
    <property type="project" value="TreeGrafter"/>
</dbReference>
<name>A0AAR5Q2P9_DENPD</name>
<feature type="binding site" evidence="9">
    <location>
        <position position="410"/>
    </location>
    <ligand>
        <name>ATP</name>
        <dbReference type="ChEBI" id="CHEBI:30616"/>
    </ligand>
</feature>
<dbReference type="InterPro" id="IPR017441">
    <property type="entry name" value="Protein_kinase_ATP_BS"/>
</dbReference>